<dbReference type="Pfam" id="PF00975">
    <property type="entry name" value="Thioesterase"/>
    <property type="match status" value="1"/>
</dbReference>
<dbReference type="Proteomes" id="UP000545386">
    <property type="component" value="Unassembled WGS sequence"/>
</dbReference>
<dbReference type="InterPro" id="IPR012223">
    <property type="entry name" value="TEII"/>
</dbReference>
<dbReference type="GO" id="GO:0008610">
    <property type="term" value="P:lipid biosynthetic process"/>
    <property type="evidence" value="ECO:0007669"/>
    <property type="project" value="TreeGrafter"/>
</dbReference>
<dbReference type="RefSeq" id="WP_185778771.1">
    <property type="nucleotide sequence ID" value="NZ_JACJUU010000002.1"/>
</dbReference>
<proteinExistence type="inferred from homology"/>
<dbReference type="SUPFAM" id="SSF53474">
    <property type="entry name" value="alpha/beta-Hydrolases"/>
    <property type="match status" value="1"/>
</dbReference>
<dbReference type="InterPro" id="IPR029058">
    <property type="entry name" value="AB_hydrolase_fold"/>
</dbReference>
<sequence length="254" mass="28019">MKPLLVMPEDLCRRDLPLLIVLPHAGGAAYQYAPLAAALKTYCGVHCLELPGRGKRAREPFAENFAAAVTDINRQVGVFDGQPWMLLGHSLGAHLGMALLRHRRHGGQSLPSLFFASGAVAPSAYRVRNVAALSSEAFWEEVRGYGGVPEMLIQDAEYRAYFETILRQDMRLLEHAPHYTLSPEQREMDAPIPVPVVAFRGHADPACHAMSSWQNETAFPLQQRTFAGGHFYLFDDWPAVAAAVRDACVARMPG</sequence>
<evidence type="ECO:0000313" key="4">
    <source>
        <dbReference type="Proteomes" id="UP000545386"/>
    </source>
</evidence>
<comment type="similarity">
    <text evidence="1">Belongs to the thioesterase family.</text>
</comment>
<name>A0A842HN06_9BURK</name>
<dbReference type="PANTHER" id="PTHR11487:SF0">
    <property type="entry name" value="S-ACYL FATTY ACID SYNTHASE THIOESTERASE, MEDIUM CHAIN"/>
    <property type="match status" value="1"/>
</dbReference>
<dbReference type="InterPro" id="IPR001031">
    <property type="entry name" value="Thioesterase"/>
</dbReference>
<evidence type="ECO:0000259" key="2">
    <source>
        <dbReference type="Pfam" id="PF00975"/>
    </source>
</evidence>
<keyword evidence="4" id="KW-1185">Reference proteome</keyword>
<dbReference type="PANTHER" id="PTHR11487">
    <property type="entry name" value="THIOESTERASE"/>
    <property type="match status" value="1"/>
</dbReference>
<reference evidence="3 4" key="1">
    <citation type="submission" date="2020-08" db="EMBL/GenBank/DDBJ databases">
        <title>Paraeoetvoesia sp. YC-7-48 draft genome sequence.</title>
        <authorList>
            <person name="Yao L."/>
        </authorList>
    </citation>
    <scope>NUCLEOTIDE SEQUENCE [LARGE SCALE GENOMIC DNA]</scope>
    <source>
        <strain evidence="4">YC-7-48</strain>
    </source>
</reference>
<evidence type="ECO:0000313" key="3">
    <source>
        <dbReference type="EMBL" id="MBC2768958.1"/>
    </source>
</evidence>
<feature type="domain" description="Thioesterase" evidence="2">
    <location>
        <begin position="19"/>
        <end position="246"/>
    </location>
</feature>
<protein>
    <submittedName>
        <fullName evidence="3">Thioesterase</fullName>
    </submittedName>
</protein>
<dbReference type="Gene3D" id="3.40.50.1820">
    <property type="entry name" value="alpha/beta hydrolase"/>
    <property type="match status" value="1"/>
</dbReference>
<dbReference type="AlphaFoldDB" id="A0A842HN06"/>
<comment type="caution">
    <text evidence="3">The sequence shown here is derived from an EMBL/GenBank/DDBJ whole genome shotgun (WGS) entry which is preliminary data.</text>
</comment>
<gene>
    <name evidence="3" type="ORF">GTU67_03400</name>
</gene>
<evidence type="ECO:0000256" key="1">
    <source>
        <dbReference type="ARBA" id="ARBA00007169"/>
    </source>
</evidence>
<dbReference type="EMBL" id="JACJUU010000002">
    <property type="protein sequence ID" value="MBC2768958.1"/>
    <property type="molecule type" value="Genomic_DNA"/>
</dbReference>
<organism evidence="3 4">
    <name type="scientific">Pusillimonas minor</name>
    <dbReference type="NCBI Taxonomy" id="2697024"/>
    <lineage>
        <taxon>Bacteria</taxon>
        <taxon>Pseudomonadati</taxon>
        <taxon>Pseudomonadota</taxon>
        <taxon>Betaproteobacteria</taxon>
        <taxon>Burkholderiales</taxon>
        <taxon>Alcaligenaceae</taxon>
        <taxon>Pusillimonas</taxon>
    </lineage>
</organism>
<accession>A0A842HN06</accession>